<evidence type="ECO:0000313" key="3">
    <source>
        <dbReference type="Proteomes" id="UP000271098"/>
    </source>
</evidence>
<dbReference type="WBParaSite" id="GPUH_0000262201-mRNA-1">
    <property type="protein sequence ID" value="GPUH_0000262201-mRNA-1"/>
    <property type="gene ID" value="GPUH_0000262201"/>
</dbReference>
<reference evidence="2 3" key="2">
    <citation type="submission" date="2018-11" db="EMBL/GenBank/DDBJ databases">
        <authorList>
            <consortium name="Pathogen Informatics"/>
        </authorList>
    </citation>
    <scope>NUCLEOTIDE SEQUENCE [LARGE SCALE GENOMIC DNA]</scope>
</reference>
<keyword evidence="1" id="KW-0732">Signal</keyword>
<accession>A0A183D1M6</accession>
<feature type="signal peptide" evidence="1">
    <location>
        <begin position="1"/>
        <end position="28"/>
    </location>
</feature>
<gene>
    <name evidence="2" type="ORF">GPUH_LOCUS2617</name>
</gene>
<dbReference type="EMBL" id="UYRT01004052">
    <property type="protein sequence ID" value="VDK35442.1"/>
    <property type="molecule type" value="Genomic_DNA"/>
</dbReference>
<proteinExistence type="predicted"/>
<dbReference type="Proteomes" id="UP000271098">
    <property type="component" value="Unassembled WGS sequence"/>
</dbReference>
<organism evidence="4">
    <name type="scientific">Gongylonema pulchrum</name>
    <dbReference type="NCBI Taxonomy" id="637853"/>
    <lineage>
        <taxon>Eukaryota</taxon>
        <taxon>Metazoa</taxon>
        <taxon>Ecdysozoa</taxon>
        <taxon>Nematoda</taxon>
        <taxon>Chromadorea</taxon>
        <taxon>Rhabditida</taxon>
        <taxon>Spirurina</taxon>
        <taxon>Spiruromorpha</taxon>
        <taxon>Spiruroidea</taxon>
        <taxon>Gongylonematidae</taxon>
        <taxon>Gongylonema</taxon>
    </lineage>
</organism>
<evidence type="ECO:0000313" key="4">
    <source>
        <dbReference type="WBParaSite" id="GPUH_0000262201-mRNA-1"/>
    </source>
</evidence>
<sequence length="93" mass="10873">MHVGRGVMQVWTRCILTIIVSVVRQVHAELWTEIERMSDLQQWRTLCDQYTVARAYMEDMNARITVFAPVDDVFTYNPSIRAMNQKETLSHIG</sequence>
<evidence type="ECO:0000256" key="1">
    <source>
        <dbReference type="SAM" id="SignalP"/>
    </source>
</evidence>
<protein>
    <submittedName>
        <fullName evidence="4">FAS1 domain-containing protein</fullName>
    </submittedName>
</protein>
<dbReference type="AlphaFoldDB" id="A0A183D1M6"/>
<feature type="chain" id="PRO_5043138603" evidence="1">
    <location>
        <begin position="29"/>
        <end position="93"/>
    </location>
</feature>
<name>A0A183D1M6_9BILA</name>
<reference evidence="4" key="1">
    <citation type="submission" date="2016-06" db="UniProtKB">
        <authorList>
            <consortium name="WormBaseParasite"/>
        </authorList>
    </citation>
    <scope>IDENTIFICATION</scope>
</reference>
<dbReference type="OrthoDB" id="5810603at2759"/>
<keyword evidence="3" id="KW-1185">Reference proteome</keyword>
<evidence type="ECO:0000313" key="2">
    <source>
        <dbReference type="EMBL" id="VDK35442.1"/>
    </source>
</evidence>